<accession>A0A0L0DVM4</accession>
<evidence type="ECO:0000259" key="9">
    <source>
        <dbReference type="Pfam" id="PF05193"/>
    </source>
</evidence>
<keyword evidence="4" id="KW-0378">Hydrolase</keyword>
<name>A0A0L0DVM4_THETB</name>
<keyword evidence="2" id="KW-0645">Protease</keyword>
<dbReference type="RefSeq" id="XP_013760799.1">
    <property type="nucleotide sequence ID" value="XM_013905345.1"/>
</dbReference>
<feature type="domain" description="Peptidase M16 middle/third" evidence="10">
    <location>
        <begin position="402"/>
        <end position="685"/>
    </location>
</feature>
<dbReference type="OMA" id="WIFDEMK"/>
<feature type="domain" description="Peptidase M16 C-terminal" evidence="9">
    <location>
        <begin position="201"/>
        <end position="382"/>
    </location>
</feature>
<dbReference type="PANTHER" id="PTHR43690">
    <property type="entry name" value="NARDILYSIN"/>
    <property type="match status" value="1"/>
</dbReference>
<evidence type="ECO:0000256" key="7">
    <source>
        <dbReference type="RuleBase" id="RU004447"/>
    </source>
</evidence>
<dbReference type="eggNOG" id="KOG0959">
    <property type="taxonomic scope" value="Eukaryota"/>
</dbReference>
<dbReference type="InterPro" id="IPR011249">
    <property type="entry name" value="Metalloenz_LuxS/M16"/>
</dbReference>
<evidence type="ECO:0000313" key="12">
    <source>
        <dbReference type="EMBL" id="KNC56280.1"/>
    </source>
</evidence>
<reference evidence="12 13" key="1">
    <citation type="submission" date="2010-05" db="EMBL/GenBank/DDBJ databases">
        <title>The Genome Sequence of Thecamonas trahens ATCC 50062.</title>
        <authorList>
            <consortium name="The Broad Institute Genome Sequencing Platform"/>
            <person name="Russ C."/>
            <person name="Cuomo C."/>
            <person name="Shea T."/>
            <person name="Young S.K."/>
            <person name="Zeng Q."/>
            <person name="Koehrsen M."/>
            <person name="Haas B."/>
            <person name="Borodovsky M."/>
            <person name="Guigo R."/>
            <person name="Alvarado L."/>
            <person name="Berlin A."/>
            <person name="Bochicchio J."/>
            <person name="Borenstein D."/>
            <person name="Chapman S."/>
            <person name="Chen Z."/>
            <person name="Freedman E."/>
            <person name="Gellesch M."/>
            <person name="Goldberg J."/>
            <person name="Griggs A."/>
            <person name="Gujja S."/>
            <person name="Heilman E."/>
            <person name="Heiman D."/>
            <person name="Hepburn T."/>
            <person name="Howarth C."/>
            <person name="Jen D."/>
            <person name="Larson L."/>
            <person name="Mehta T."/>
            <person name="Park D."/>
            <person name="Pearson M."/>
            <person name="Roberts A."/>
            <person name="Saif S."/>
            <person name="Shenoy N."/>
            <person name="Sisk P."/>
            <person name="Stolte C."/>
            <person name="Sykes S."/>
            <person name="Thomson T."/>
            <person name="Walk T."/>
            <person name="White J."/>
            <person name="Yandava C."/>
            <person name="Burger G."/>
            <person name="Gray M.W."/>
            <person name="Holland P.W.H."/>
            <person name="King N."/>
            <person name="Lang F.B.F."/>
            <person name="Roger A.J."/>
            <person name="Ruiz-Trillo I."/>
            <person name="Lander E."/>
            <person name="Nusbaum C."/>
        </authorList>
    </citation>
    <scope>NUCLEOTIDE SEQUENCE [LARGE SCALE GENOMIC DNA]</scope>
    <source>
        <strain evidence="12 13">ATCC 50062</strain>
    </source>
</reference>
<dbReference type="Pfam" id="PF22456">
    <property type="entry name" value="PqqF-like_C_4"/>
    <property type="match status" value="1"/>
</dbReference>
<dbReference type="Pfam" id="PF00675">
    <property type="entry name" value="Peptidase_M16"/>
    <property type="match status" value="1"/>
</dbReference>
<evidence type="ECO:0000259" key="10">
    <source>
        <dbReference type="Pfam" id="PF16187"/>
    </source>
</evidence>
<dbReference type="FunFam" id="3.30.830.10:FF:000004">
    <property type="entry name" value="Putative insulin-degrading enzyme"/>
    <property type="match status" value="1"/>
</dbReference>
<dbReference type="InterPro" id="IPR054734">
    <property type="entry name" value="PqqF-like_C_4"/>
</dbReference>
<dbReference type="EMBL" id="GL349441">
    <property type="protein sequence ID" value="KNC56280.1"/>
    <property type="molecule type" value="Genomic_DNA"/>
</dbReference>
<gene>
    <name evidence="12" type="ORF">AMSG_02249</name>
</gene>
<dbReference type="GO" id="GO:0043171">
    <property type="term" value="P:peptide catabolic process"/>
    <property type="evidence" value="ECO:0007669"/>
    <property type="project" value="TreeGrafter"/>
</dbReference>
<evidence type="ECO:0000256" key="3">
    <source>
        <dbReference type="ARBA" id="ARBA00022723"/>
    </source>
</evidence>
<dbReference type="GO" id="GO:0046872">
    <property type="term" value="F:metal ion binding"/>
    <property type="evidence" value="ECO:0007669"/>
    <property type="project" value="UniProtKB-KW"/>
</dbReference>
<evidence type="ECO:0000313" key="13">
    <source>
        <dbReference type="Proteomes" id="UP000054408"/>
    </source>
</evidence>
<dbReference type="GO" id="GO:0004222">
    <property type="term" value="F:metalloendopeptidase activity"/>
    <property type="evidence" value="ECO:0007669"/>
    <property type="project" value="InterPro"/>
</dbReference>
<dbReference type="SUPFAM" id="SSF63411">
    <property type="entry name" value="LuxS/MPP-like metallohydrolase"/>
    <property type="match status" value="4"/>
</dbReference>
<keyword evidence="5" id="KW-0862">Zinc</keyword>
<feature type="domain" description="Coenzyme PQQ synthesis protein F-like C-terminal lobe" evidence="11">
    <location>
        <begin position="800"/>
        <end position="899"/>
    </location>
</feature>
<dbReference type="InterPro" id="IPR007863">
    <property type="entry name" value="Peptidase_M16_C"/>
</dbReference>
<dbReference type="AlphaFoldDB" id="A0A0L0DVM4"/>
<dbReference type="Gene3D" id="3.30.830.10">
    <property type="entry name" value="Metalloenzyme, LuxS/M16 peptidase-like"/>
    <property type="match status" value="4"/>
</dbReference>
<keyword evidence="3" id="KW-0479">Metal-binding</keyword>
<dbReference type="Pfam" id="PF16187">
    <property type="entry name" value="Peptidase_M16_M"/>
    <property type="match status" value="1"/>
</dbReference>
<dbReference type="InterPro" id="IPR001431">
    <property type="entry name" value="Pept_M16_Zn_BS"/>
</dbReference>
<dbReference type="GeneID" id="25561938"/>
<comment type="similarity">
    <text evidence="1 7">Belongs to the peptidase M16 family.</text>
</comment>
<dbReference type="InterPro" id="IPR050626">
    <property type="entry name" value="Peptidase_M16"/>
</dbReference>
<dbReference type="InterPro" id="IPR011765">
    <property type="entry name" value="Pept_M16_N"/>
</dbReference>
<evidence type="ECO:0000259" key="8">
    <source>
        <dbReference type="Pfam" id="PF00675"/>
    </source>
</evidence>
<keyword evidence="6" id="KW-0482">Metalloprotease</keyword>
<evidence type="ECO:0000259" key="11">
    <source>
        <dbReference type="Pfam" id="PF22456"/>
    </source>
</evidence>
<feature type="domain" description="Peptidase M16 N-terminal" evidence="8">
    <location>
        <begin position="38"/>
        <end position="171"/>
    </location>
</feature>
<protein>
    <submittedName>
        <fullName evidence="12">Insulin-degrading enzyme</fullName>
    </submittedName>
</protein>
<keyword evidence="13" id="KW-1185">Reference proteome</keyword>
<evidence type="ECO:0000256" key="2">
    <source>
        <dbReference type="ARBA" id="ARBA00022670"/>
    </source>
</evidence>
<evidence type="ECO:0000256" key="6">
    <source>
        <dbReference type="ARBA" id="ARBA00023049"/>
    </source>
</evidence>
<dbReference type="OrthoDB" id="952271at2759"/>
<dbReference type="GO" id="GO:0005829">
    <property type="term" value="C:cytosol"/>
    <property type="evidence" value="ECO:0007669"/>
    <property type="project" value="TreeGrafter"/>
</dbReference>
<sequence length="977" mass="104677">MSSSATCADTASTMPTILKPPSDSRDYRYIELDNGLRAVLISDPSSEKGAAALDMGVGQMSDPEELPGLAHFLEHMLFLGTEKYPDETAYSSTLKKHGGSSNAYTQFEDTVYFFDVAAPALNELLDIFAQFFVAPLFTADATGRELNAVDSEHAKNMQVDVWRTMQLMRTTSSEDYPFSKFGTGSKETLETTPAEAGIDVRDALLAFHAKYYSAAIATLAVLGTESLDELEATVRTKFAAMPRTADARPVHRADGVVDSTNPDSLPFGDGGVGQWFSVVPVADARSVALWFPVLPCAPHYKTRPASVLGHLFGHESAGSILAALKAKDWATGLSAGLSGLATADFDIFTVSVDLTEAGEANVTEVVATIFAYADMVRAAGPAALEWVYDELVAMGKVSFAAKEPQAPLKTALSVASNLQRVAPEDVLAFSTLFLADAYDPEPVRVLLESLTPTNVRVLHLSKSVAPLANAEERWYGTSYEQHALDVAAVSKTAAELEVELSLPTPNLFIPTNLELKKLAGGAEAGETYAPVVIADTPLVKLWHKQDNTFATPKASVCVKIKTPLAYASPRSVVLTALAINMIKEELNTYAYFAEVAGLKFALAYDPQGMVVQVSGYSDKLPQLLEAVVGKLAAPALDSESVFLAQRDLMTRAYLNARKQQPYMHAFQAAKATLIAPEWTPEQKLAIIGSVKLADVVAFLPRLFAQFSLEALVHGNVTPDEALVAVTSLSTALTEAYCSVPLAAELAQPRRVVALGASRPGATAPLVVAELGPDADNANSAIYTVWQAGVNSPAAEAKVGLLGQVINQPAFHELRTKQQLGYIVDVSSSEMEGTVCVRAVIQSAVKDPAALDAALDAALADIRAELAQMSAEEFSQHVAARKLAVSERDKRLAQETNRFWGEISKERYVFDRVSQVVAALDAVSSVDQLLAWYDEVMVPANKASFYLYAAAMVEAGAKLPAAVDGVAFKRGAYLYPLP</sequence>
<dbReference type="STRING" id="461836.A0A0L0DVM4"/>
<dbReference type="PANTHER" id="PTHR43690:SF18">
    <property type="entry name" value="INSULIN-DEGRADING ENZYME-RELATED"/>
    <property type="match status" value="1"/>
</dbReference>
<dbReference type="FunFam" id="3.30.830.10:FF:000005">
    <property type="entry name" value="nardilysin isoform X1"/>
    <property type="match status" value="1"/>
</dbReference>
<dbReference type="InterPro" id="IPR032632">
    <property type="entry name" value="Peptidase_M16_M"/>
</dbReference>
<dbReference type="Proteomes" id="UP000054408">
    <property type="component" value="Unassembled WGS sequence"/>
</dbReference>
<organism evidence="12 13">
    <name type="scientific">Thecamonas trahens ATCC 50062</name>
    <dbReference type="NCBI Taxonomy" id="461836"/>
    <lineage>
        <taxon>Eukaryota</taxon>
        <taxon>Apusozoa</taxon>
        <taxon>Apusomonadida</taxon>
        <taxon>Apusomonadidae</taxon>
        <taxon>Thecamonas</taxon>
    </lineage>
</organism>
<evidence type="ECO:0000256" key="5">
    <source>
        <dbReference type="ARBA" id="ARBA00022833"/>
    </source>
</evidence>
<dbReference type="PROSITE" id="PS00143">
    <property type="entry name" value="INSULINASE"/>
    <property type="match status" value="1"/>
</dbReference>
<dbReference type="Pfam" id="PF05193">
    <property type="entry name" value="Peptidase_M16_C"/>
    <property type="match status" value="1"/>
</dbReference>
<dbReference type="GO" id="GO:0005739">
    <property type="term" value="C:mitochondrion"/>
    <property type="evidence" value="ECO:0007669"/>
    <property type="project" value="TreeGrafter"/>
</dbReference>
<dbReference type="GO" id="GO:0051603">
    <property type="term" value="P:proteolysis involved in protein catabolic process"/>
    <property type="evidence" value="ECO:0007669"/>
    <property type="project" value="TreeGrafter"/>
</dbReference>
<evidence type="ECO:0000256" key="1">
    <source>
        <dbReference type="ARBA" id="ARBA00007261"/>
    </source>
</evidence>
<proteinExistence type="inferred from homology"/>
<evidence type="ECO:0000256" key="4">
    <source>
        <dbReference type="ARBA" id="ARBA00022801"/>
    </source>
</evidence>